<name>A0A3M7PRX3_BRAPC</name>
<evidence type="ECO:0000256" key="1">
    <source>
        <dbReference type="PROSITE-ProRule" id="PRU00076"/>
    </source>
</evidence>
<reference evidence="4 5" key="1">
    <citation type="journal article" date="2018" name="Sci. Rep.">
        <title>Genomic signatures of local adaptation to the degree of environmental predictability in rotifers.</title>
        <authorList>
            <person name="Franch-Gras L."/>
            <person name="Hahn C."/>
            <person name="Garcia-Roger E.M."/>
            <person name="Carmona M.J."/>
            <person name="Serra M."/>
            <person name="Gomez A."/>
        </authorList>
    </citation>
    <scope>NUCLEOTIDE SEQUENCE [LARGE SCALE GENOMIC DNA]</scope>
    <source>
        <strain evidence="4">HYR1</strain>
    </source>
</reference>
<dbReference type="GO" id="GO:0005576">
    <property type="term" value="C:extracellular region"/>
    <property type="evidence" value="ECO:0007669"/>
    <property type="project" value="InterPro"/>
</dbReference>
<dbReference type="AlphaFoldDB" id="A0A3M7PRX3"/>
<accession>A0A3M7PRX3</accession>
<comment type="caution">
    <text evidence="4">The sequence shown here is derived from an EMBL/GenBank/DDBJ whole genome shotgun (WGS) entry which is preliminary data.</text>
</comment>
<dbReference type="SUPFAM" id="SSF57196">
    <property type="entry name" value="EGF/Laminin"/>
    <property type="match status" value="1"/>
</dbReference>
<dbReference type="InterPro" id="IPR036508">
    <property type="entry name" value="Chitin-bd_dom_sf"/>
</dbReference>
<evidence type="ECO:0000313" key="4">
    <source>
        <dbReference type="EMBL" id="RNA01541.1"/>
    </source>
</evidence>
<sequence>MFINLIILSLLGSLVNTVPLGQINSISICNSSAFKYYQEHPSNPRKYFQCDPWGDSTERECSNETVWNNWLVKCDQAHNLKNLTLNLVLEVENFDCTLEKNECINQGVCNNERKCECLPQFTGEKCESQLQSMVEDILNQNFNLTNFKLQLSEAKNFVNATYYEKYRQQLDNSTYSKLNDYLDMFKDGIRFDNLVNSLVEKILKEIYPDTEFLAFFYPYEQPIGSLLRLMPSMLSYSRYSADRYVHVLDHFKDVLTQLIDSLKLHESNLTQKAVAYKNLTLFLLKKTILMSNGTNSLANRTVESMRLEDGALKEYLRFNFDIIADSSEHLFGMLEQFHVSLISQFGFGNFSIYDINLKNVGFDQVDQVFDMYTDIKAASGRVWNALNNFGFWFITNFLSSL</sequence>
<keyword evidence="1" id="KW-1015">Disulfide bond</keyword>
<dbReference type="InterPro" id="IPR000742">
    <property type="entry name" value="EGF"/>
</dbReference>
<feature type="signal peptide" evidence="2">
    <location>
        <begin position="1"/>
        <end position="17"/>
    </location>
</feature>
<feature type="domain" description="EGF-like" evidence="3">
    <location>
        <begin position="92"/>
        <end position="127"/>
    </location>
</feature>
<evidence type="ECO:0000259" key="3">
    <source>
        <dbReference type="PROSITE" id="PS50026"/>
    </source>
</evidence>
<dbReference type="PROSITE" id="PS50026">
    <property type="entry name" value="EGF_3"/>
    <property type="match status" value="1"/>
</dbReference>
<gene>
    <name evidence="4" type="ORF">BpHYR1_051051</name>
</gene>
<feature type="chain" id="PRO_5018187893" description="EGF-like domain-containing protein" evidence="2">
    <location>
        <begin position="18"/>
        <end position="401"/>
    </location>
</feature>
<dbReference type="Gene3D" id="2.170.140.10">
    <property type="entry name" value="Chitin binding domain"/>
    <property type="match status" value="1"/>
</dbReference>
<evidence type="ECO:0000313" key="5">
    <source>
        <dbReference type="Proteomes" id="UP000276133"/>
    </source>
</evidence>
<evidence type="ECO:0000256" key="2">
    <source>
        <dbReference type="SAM" id="SignalP"/>
    </source>
</evidence>
<dbReference type="Proteomes" id="UP000276133">
    <property type="component" value="Unassembled WGS sequence"/>
</dbReference>
<keyword evidence="1" id="KW-0245">EGF-like domain</keyword>
<protein>
    <recommendedName>
        <fullName evidence="3">EGF-like domain-containing protein</fullName>
    </recommendedName>
</protein>
<comment type="caution">
    <text evidence="1">Lacks conserved residue(s) required for the propagation of feature annotation.</text>
</comment>
<proteinExistence type="predicted"/>
<dbReference type="Pfam" id="PF01607">
    <property type="entry name" value="CBM_14"/>
    <property type="match status" value="1"/>
</dbReference>
<dbReference type="EMBL" id="REGN01009279">
    <property type="protein sequence ID" value="RNA01541.1"/>
    <property type="molecule type" value="Genomic_DNA"/>
</dbReference>
<dbReference type="Gene3D" id="2.10.25.10">
    <property type="entry name" value="Laminin"/>
    <property type="match status" value="1"/>
</dbReference>
<dbReference type="PROSITE" id="PS00022">
    <property type="entry name" value="EGF_1"/>
    <property type="match status" value="1"/>
</dbReference>
<dbReference type="GO" id="GO:0008061">
    <property type="term" value="F:chitin binding"/>
    <property type="evidence" value="ECO:0007669"/>
    <property type="project" value="InterPro"/>
</dbReference>
<organism evidence="4 5">
    <name type="scientific">Brachionus plicatilis</name>
    <name type="common">Marine rotifer</name>
    <name type="synonym">Brachionus muelleri</name>
    <dbReference type="NCBI Taxonomy" id="10195"/>
    <lineage>
        <taxon>Eukaryota</taxon>
        <taxon>Metazoa</taxon>
        <taxon>Spiralia</taxon>
        <taxon>Gnathifera</taxon>
        <taxon>Rotifera</taxon>
        <taxon>Eurotatoria</taxon>
        <taxon>Monogononta</taxon>
        <taxon>Pseudotrocha</taxon>
        <taxon>Ploima</taxon>
        <taxon>Brachionidae</taxon>
        <taxon>Brachionus</taxon>
    </lineage>
</organism>
<dbReference type="InterPro" id="IPR002557">
    <property type="entry name" value="Chitin-bd_dom"/>
</dbReference>
<keyword evidence="2" id="KW-0732">Signal</keyword>
<dbReference type="SUPFAM" id="SSF57625">
    <property type="entry name" value="Invertebrate chitin-binding proteins"/>
    <property type="match status" value="1"/>
</dbReference>
<feature type="disulfide bond" evidence="1">
    <location>
        <begin position="117"/>
        <end position="126"/>
    </location>
</feature>
<keyword evidence="5" id="KW-1185">Reference proteome</keyword>